<dbReference type="PROSITE" id="PS50110">
    <property type="entry name" value="RESPONSE_REGULATORY"/>
    <property type="match status" value="1"/>
</dbReference>
<reference evidence="9" key="1">
    <citation type="submission" date="2023-08" db="EMBL/GenBank/DDBJ databases">
        <authorList>
            <person name="Messyasz A."/>
            <person name="Mannisto M.K."/>
            <person name="Kerkhof L.J."/>
            <person name="Haggblom M."/>
        </authorList>
    </citation>
    <scope>NUCLEOTIDE SEQUENCE</scope>
    <source>
        <strain evidence="9">M8UP39</strain>
    </source>
</reference>
<dbReference type="InterPro" id="IPR001789">
    <property type="entry name" value="Sig_transdc_resp-reg_receiver"/>
</dbReference>
<proteinExistence type="predicted"/>
<organism evidence="9">
    <name type="scientific">Tunturiibacter gelidiferens</name>
    <dbReference type="NCBI Taxonomy" id="3069689"/>
    <lineage>
        <taxon>Bacteria</taxon>
        <taxon>Pseudomonadati</taxon>
        <taxon>Acidobacteriota</taxon>
        <taxon>Terriglobia</taxon>
        <taxon>Terriglobales</taxon>
        <taxon>Acidobacteriaceae</taxon>
        <taxon>Tunturiibacter</taxon>
    </lineage>
</organism>
<evidence type="ECO:0000259" key="7">
    <source>
        <dbReference type="PROSITE" id="PS50043"/>
    </source>
</evidence>
<feature type="domain" description="HTH luxR-type" evidence="7">
    <location>
        <begin position="138"/>
        <end position="203"/>
    </location>
</feature>
<keyword evidence="2" id="KW-0902">Two-component regulatory system</keyword>
<evidence type="ECO:0000256" key="4">
    <source>
        <dbReference type="ARBA" id="ARBA00023125"/>
    </source>
</evidence>
<accession>A0AAU7YVC2</accession>
<name>A0AAU7YVC2_9BACT</name>
<dbReference type="Pfam" id="PF00072">
    <property type="entry name" value="Response_reg"/>
    <property type="match status" value="1"/>
</dbReference>
<dbReference type="Pfam" id="PF00196">
    <property type="entry name" value="GerE"/>
    <property type="match status" value="1"/>
</dbReference>
<dbReference type="PRINTS" id="PR00038">
    <property type="entry name" value="HTHLUXR"/>
</dbReference>
<dbReference type="EMBL" id="CP132938">
    <property type="protein sequence ID" value="XCB20533.1"/>
    <property type="molecule type" value="Genomic_DNA"/>
</dbReference>
<keyword evidence="5" id="KW-0804">Transcription</keyword>
<evidence type="ECO:0000256" key="2">
    <source>
        <dbReference type="ARBA" id="ARBA00023012"/>
    </source>
</evidence>
<reference evidence="9" key="2">
    <citation type="journal article" date="2024" name="Environ. Microbiol.">
        <title>Genome analysis and description of Tunturibacter gen. nov. expands the diversity of Terriglobia in tundra soils.</title>
        <authorList>
            <person name="Messyasz A."/>
            <person name="Mannisto M.K."/>
            <person name="Kerkhof L.J."/>
            <person name="Haggblom M.M."/>
        </authorList>
    </citation>
    <scope>NUCLEOTIDE SEQUENCE</scope>
    <source>
        <strain evidence="9">M8UP39</strain>
    </source>
</reference>
<dbReference type="CDD" id="cd17537">
    <property type="entry name" value="REC_FixJ"/>
    <property type="match status" value="1"/>
</dbReference>
<dbReference type="CDD" id="cd06170">
    <property type="entry name" value="LuxR_C_like"/>
    <property type="match status" value="1"/>
</dbReference>
<dbReference type="InterPro" id="IPR000792">
    <property type="entry name" value="Tscrpt_reg_LuxR_C"/>
</dbReference>
<evidence type="ECO:0000256" key="3">
    <source>
        <dbReference type="ARBA" id="ARBA00023015"/>
    </source>
</evidence>
<evidence type="ECO:0000313" key="9">
    <source>
        <dbReference type="EMBL" id="XCB20533.1"/>
    </source>
</evidence>
<dbReference type="PROSITE" id="PS50043">
    <property type="entry name" value="HTH_LUXR_2"/>
    <property type="match status" value="1"/>
</dbReference>
<keyword evidence="3" id="KW-0805">Transcription regulation</keyword>
<gene>
    <name evidence="9" type="ORF">RBB81_13095</name>
</gene>
<protein>
    <submittedName>
        <fullName evidence="9">Response regulator transcription factor</fullName>
    </submittedName>
</protein>
<dbReference type="RefSeq" id="WP_353070953.1">
    <property type="nucleotide sequence ID" value="NZ_CP132938.1"/>
</dbReference>
<dbReference type="InterPro" id="IPR036388">
    <property type="entry name" value="WH-like_DNA-bd_sf"/>
</dbReference>
<dbReference type="GO" id="GO:0006355">
    <property type="term" value="P:regulation of DNA-templated transcription"/>
    <property type="evidence" value="ECO:0007669"/>
    <property type="project" value="InterPro"/>
</dbReference>
<dbReference type="PANTHER" id="PTHR44688:SF16">
    <property type="entry name" value="DNA-BINDING TRANSCRIPTIONAL ACTIVATOR DEVR_DOSR"/>
    <property type="match status" value="1"/>
</dbReference>
<dbReference type="SMART" id="SM00421">
    <property type="entry name" value="HTH_LUXR"/>
    <property type="match status" value="1"/>
</dbReference>
<dbReference type="FunFam" id="3.40.50.2300:FF:000018">
    <property type="entry name" value="DNA-binding transcriptional regulator NtrC"/>
    <property type="match status" value="1"/>
</dbReference>
<dbReference type="GO" id="GO:0000160">
    <property type="term" value="P:phosphorelay signal transduction system"/>
    <property type="evidence" value="ECO:0007669"/>
    <property type="project" value="UniProtKB-KW"/>
</dbReference>
<dbReference type="GO" id="GO:0003677">
    <property type="term" value="F:DNA binding"/>
    <property type="evidence" value="ECO:0007669"/>
    <property type="project" value="UniProtKB-KW"/>
</dbReference>
<evidence type="ECO:0000256" key="5">
    <source>
        <dbReference type="ARBA" id="ARBA00023163"/>
    </source>
</evidence>
<dbReference type="PANTHER" id="PTHR44688">
    <property type="entry name" value="DNA-BINDING TRANSCRIPTIONAL ACTIVATOR DEVR_DOSR"/>
    <property type="match status" value="1"/>
</dbReference>
<dbReference type="AlphaFoldDB" id="A0AAU7YVC2"/>
<feature type="domain" description="Response regulatory" evidence="8">
    <location>
        <begin position="8"/>
        <end position="122"/>
    </location>
</feature>
<keyword evidence="1 6" id="KW-0597">Phosphoprotein</keyword>
<dbReference type="SUPFAM" id="SSF52172">
    <property type="entry name" value="CheY-like"/>
    <property type="match status" value="1"/>
</dbReference>
<dbReference type="KEGG" id="tgi:RBB81_13095"/>
<evidence type="ECO:0000256" key="6">
    <source>
        <dbReference type="PROSITE-ProRule" id="PRU00169"/>
    </source>
</evidence>
<feature type="modified residue" description="4-aspartylphosphate" evidence="6">
    <location>
        <position position="57"/>
    </location>
</feature>
<evidence type="ECO:0000256" key="1">
    <source>
        <dbReference type="ARBA" id="ARBA00022553"/>
    </source>
</evidence>
<dbReference type="InterPro" id="IPR011006">
    <property type="entry name" value="CheY-like_superfamily"/>
</dbReference>
<dbReference type="Gene3D" id="1.10.10.10">
    <property type="entry name" value="Winged helix-like DNA-binding domain superfamily/Winged helix DNA-binding domain"/>
    <property type="match status" value="1"/>
</dbReference>
<keyword evidence="4" id="KW-0238">DNA-binding</keyword>
<sequence>MMAAGAPTVFVIDDDTLVRASIQGLLKSVSLRSEGFATAQEFLHSKRPDGPSCLILDVRLPGVNGLDFQRELADADILIPIIFITGHGDIPMTVKAMKSGAVEFLTKPFRDQDLLDAINQALDRDRVTRQQRSEFADLRKRYESMTARQREVMALVVSGMLNKQIAFELGTSEITVKIHRGNVMQKMRAESLAELVRMAAKLEVPPGKN</sequence>
<dbReference type="SMART" id="SM00448">
    <property type="entry name" value="REC"/>
    <property type="match status" value="1"/>
</dbReference>
<evidence type="ECO:0000259" key="8">
    <source>
        <dbReference type="PROSITE" id="PS50110"/>
    </source>
</evidence>
<dbReference type="Gene3D" id="3.40.50.2300">
    <property type="match status" value="1"/>
</dbReference>